<keyword evidence="3" id="KW-0472">Membrane</keyword>
<evidence type="ECO:0000256" key="1">
    <source>
        <dbReference type="ARBA" id="ARBA00007343"/>
    </source>
</evidence>
<evidence type="ECO:0000256" key="3">
    <source>
        <dbReference type="SAM" id="Phobius"/>
    </source>
</evidence>
<dbReference type="InterPro" id="IPR051963">
    <property type="entry name" value="Adhesion_GPCR_A"/>
</dbReference>
<dbReference type="GO" id="GO:0005886">
    <property type="term" value="C:plasma membrane"/>
    <property type="evidence" value="ECO:0007669"/>
    <property type="project" value="TreeGrafter"/>
</dbReference>
<keyword evidence="2 6" id="KW-0675">Receptor</keyword>
<feature type="domain" description="Ig-like" evidence="5">
    <location>
        <begin position="433"/>
        <end position="536"/>
    </location>
</feature>
<name>A0A3M7T3H1_BRAPC</name>
<gene>
    <name evidence="6" type="ORF">BpHYR1_015781</name>
</gene>
<evidence type="ECO:0000259" key="4">
    <source>
        <dbReference type="PROSITE" id="PS50227"/>
    </source>
</evidence>
<protein>
    <submittedName>
        <fullName evidence="6">Adhesion G-coupled receptor A3</fullName>
    </submittedName>
</protein>
<feature type="transmembrane region" description="Helical" evidence="3">
    <location>
        <begin position="240"/>
        <end position="259"/>
    </location>
</feature>
<dbReference type="GO" id="GO:0007166">
    <property type="term" value="P:cell surface receptor signaling pathway"/>
    <property type="evidence" value="ECO:0007669"/>
    <property type="project" value="TreeGrafter"/>
</dbReference>
<dbReference type="GO" id="GO:0004930">
    <property type="term" value="F:G protein-coupled receptor activity"/>
    <property type="evidence" value="ECO:0007669"/>
    <property type="project" value="InterPro"/>
</dbReference>
<dbReference type="PANTHER" id="PTHR45930">
    <property type="entry name" value="G-PROTEIN COUPLED RECEPTOR 124-LIKE PROTEIN"/>
    <property type="match status" value="1"/>
</dbReference>
<keyword evidence="3" id="KW-1133">Transmembrane helix</keyword>
<dbReference type="PROSITE" id="PS50227">
    <property type="entry name" value="G_PROTEIN_RECEP_F2_3"/>
    <property type="match status" value="1"/>
</dbReference>
<accession>A0A3M7T3H1</accession>
<comment type="similarity">
    <text evidence="1">Belongs to the G-protein coupled receptor 2 family. Adhesion G-protein coupled receptor (ADGR) subfamily.</text>
</comment>
<dbReference type="InterPro" id="IPR007110">
    <property type="entry name" value="Ig-like_dom"/>
</dbReference>
<keyword evidence="3" id="KW-0812">Transmembrane</keyword>
<reference evidence="6 7" key="1">
    <citation type="journal article" date="2018" name="Sci. Rep.">
        <title>Genomic signatures of local adaptation to the degree of environmental predictability in rotifers.</title>
        <authorList>
            <person name="Franch-Gras L."/>
            <person name="Hahn C."/>
            <person name="Garcia-Roger E.M."/>
            <person name="Carmona M.J."/>
            <person name="Serra M."/>
            <person name="Gomez A."/>
        </authorList>
    </citation>
    <scope>NUCLEOTIDE SEQUENCE [LARGE SCALE GENOMIC DNA]</scope>
    <source>
        <strain evidence="6">HYR1</strain>
    </source>
</reference>
<dbReference type="EMBL" id="REGN01000347">
    <property type="protein sequence ID" value="RNA42586.1"/>
    <property type="molecule type" value="Genomic_DNA"/>
</dbReference>
<dbReference type="Proteomes" id="UP000276133">
    <property type="component" value="Unassembled WGS sequence"/>
</dbReference>
<evidence type="ECO:0000256" key="2">
    <source>
        <dbReference type="ARBA" id="ARBA00023170"/>
    </source>
</evidence>
<dbReference type="PANTHER" id="PTHR45930:SF4">
    <property type="entry name" value="ADHESION G PROTEIN-COUPLED RECEPTOR A3"/>
    <property type="match status" value="1"/>
</dbReference>
<dbReference type="InterPro" id="IPR001879">
    <property type="entry name" value="GPCR_2_extracellular_dom"/>
</dbReference>
<dbReference type="AlphaFoldDB" id="A0A3M7T3H1"/>
<feature type="domain" description="G-protein coupled receptors family 2 profile 1" evidence="4">
    <location>
        <begin position="523"/>
        <end position="628"/>
    </location>
</feature>
<dbReference type="OrthoDB" id="10031018at2759"/>
<sequence>MLNVNVKVLFFYFSQSSYHKSFHVKSTPPYIIPIYLNSTAFAADSNYYYYNSDSLKTSSYDYSDSTSSYDYYDDYYHDVYDDKKNAQTDSEKPPHECPMQCKCIFSESQEQNGHEENLIYESNDDYEHEAEESYRKKRTLNSSYDYDDYSYDYSTKSPVAPTKRKYDIYIDCSSQNLNSISYLFAYDFPLDQIISLTKITKDLLFTIEISFQHILKSLIKWFEFLIYLCKMCEYERLFKFLVPFFYPINPLIIFTMLILKKINPPLLMTKSQFKSLKNSINLSNNRFRVLRLDDGFEDLINLRILDISSNNYLRSPSPKYFLKKFRHLEKILMNNLDQINCDQALNSNKLVSIDCKWLRTILYLFKRNVSVIIDKPNRCDVNKLVNSVSLMSRCFRDLYNSYRFTETNQTLLRTDNSKFEFRIEPELNQILIEGDTLELTCKLKKINLLKKFRHRSSNFYKSQIKWFLNEQTQLMISTIYYTKDTPTQIQIVENKSKFKLDDLIESKLIITNTISGQHTGKYSCVAGLYLNEKRLNVNTSRVEIKVLTRHQLNVIEPSVQETKQKSPYCPEIITQTYKGIFKWPRTLANSKITQKCSGANSSAFAIFECKQDGQWSDFMDLSACFFESNLTKYLFGLEKGKKEIDLEEFIRQIISIQSNHNTSVKQSLNKFDVINVQKNRSEVLDSNSWKHEFMFLNDMLSKLNEFYLIQAKLANLEVYGNYFFNVLMEVLGSSIHSTQGIQSDLLSSYLAMHSISANTNRNLKNKKRYK</sequence>
<organism evidence="6 7">
    <name type="scientific">Brachionus plicatilis</name>
    <name type="common">Marine rotifer</name>
    <name type="synonym">Brachionus muelleri</name>
    <dbReference type="NCBI Taxonomy" id="10195"/>
    <lineage>
        <taxon>Eukaryota</taxon>
        <taxon>Metazoa</taxon>
        <taxon>Spiralia</taxon>
        <taxon>Gnathifera</taxon>
        <taxon>Rotifera</taxon>
        <taxon>Eurotatoria</taxon>
        <taxon>Monogononta</taxon>
        <taxon>Pseudotrocha</taxon>
        <taxon>Ploima</taxon>
        <taxon>Brachionidae</taxon>
        <taxon>Brachionus</taxon>
    </lineage>
</organism>
<dbReference type="SUPFAM" id="SSF111418">
    <property type="entry name" value="Hormone receptor domain"/>
    <property type="match status" value="1"/>
</dbReference>
<proteinExistence type="inferred from homology"/>
<keyword evidence="7" id="KW-1185">Reference proteome</keyword>
<evidence type="ECO:0000259" key="5">
    <source>
        <dbReference type="PROSITE" id="PS50835"/>
    </source>
</evidence>
<dbReference type="Gene3D" id="2.60.40.10">
    <property type="entry name" value="Immunoglobulins"/>
    <property type="match status" value="1"/>
</dbReference>
<evidence type="ECO:0000313" key="6">
    <source>
        <dbReference type="EMBL" id="RNA42586.1"/>
    </source>
</evidence>
<dbReference type="PROSITE" id="PS50835">
    <property type="entry name" value="IG_LIKE"/>
    <property type="match status" value="1"/>
</dbReference>
<dbReference type="Gene3D" id="4.10.1240.10">
    <property type="entry name" value="GPCR, family 2, extracellular hormone receptor domain"/>
    <property type="match status" value="1"/>
</dbReference>
<dbReference type="InterPro" id="IPR013783">
    <property type="entry name" value="Ig-like_fold"/>
</dbReference>
<evidence type="ECO:0000313" key="7">
    <source>
        <dbReference type="Proteomes" id="UP000276133"/>
    </source>
</evidence>
<comment type="caution">
    <text evidence="6">The sequence shown here is derived from an EMBL/GenBank/DDBJ whole genome shotgun (WGS) entry which is preliminary data.</text>
</comment>
<dbReference type="InterPro" id="IPR036445">
    <property type="entry name" value="GPCR_2_extracell_dom_sf"/>
</dbReference>
<dbReference type="STRING" id="10195.A0A3M7T3H1"/>